<dbReference type="EMBL" id="CABD030028301">
    <property type="status" value="NOT_ANNOTATED_CDS"/>
    <property type="molecule type" value="Genomic_DNA"/>
</dbReference>
<dbReference type="Ensembl" id="ENSGGOT00000059889.1">
    <property type="protein sequence ID" value="ENSGGOP00000035701.1"/>
    <property type="gene ID" value="ENSGGOG00000040640.1"/>
</dbReference>
<sequence length="51" mass="5743">MGHLFEIHTFCCLSKSVMLNSPNTLHVKCFIPCVFRSPVTNLLSILLPNII</sequence>
<dbReference type="AlphaFoldDB" id="A0A2I2YL80"/>
<reference evidence="1 2" key="2">
    <citation type="journal article" date="2012" name="Nature">
        <title>Insights into hominid evolution from the gorilla genome sequence.</title>
        <authorList>
            <person name="Scally A."/>
            <person name="Dutheil J.Y."/>
            <person name="Hillier L.W."/>
            <person name="Jordan G.E."/>
            <person name="Goodhead I."/>
            <person name="Herrero J."/>
            <person name="Hobolth A."/>
            <person name="Lappalainen T."/>
            <person name="Mailund T."/>
            <person name="Marques-Bonet T."/>
            <person name="McCarthy S."/>
            <person name="Montgomery S.H."/>
            <person name="Schwalie P.C."/>
            <person name="Tang Y.A."/>
            <person name="Ward M.C."/>
            <person name="Xue Y."/>
            <person name="Yngvadottir B."/>
            <person name="Alkan C."/>
            <person name="Andersen L.N."/>
            <person name="Ayub Q."/>
            <person name="Ball E.V."/>
            <person name="Beal K."/>
            <person name="Bradley B.J."/>
            <person name="Chen Y."/>
            <person name="Clee C.M."/>
            <person name="Fitzgerald S."/>
            <person name="Graves T.A."/>
            <person name="Gu Y."/>
            <person name="Heath P."/>
            <person name="Heger A."/>
            <person name="Karakoc E."/>
            <person name="Kolb-Kokocinski A."/>
            <person name="Laird G.K."/>
            <person name="Lunter G."/>
            <person name="Meader S."/>
            <person name="Mort M."/>
            <person name="Mullikin J.C."/>
            <person name="Munch K."/>
            <person name="O'Connor T.D."/>
            <person name="Phillips A.D."/>
            <person name="Prado-Martinez J."/>
            <person name="Rogers A.S."/>
            <person name="Sajjadian S."/>
            <person name="Schmidt D."/>
            <person name="Shaw K."/>
            <person name="Simpson J.T."/>
            <person name="Stenson P.D."/>
            <person name="Turner D.J."/>
            <person name="Vigilant L."/>
            <person name="Vilella A.J."/>
            <person name="Whitener W."/>
            <person name="Zhu B."/>
            <person name="Cooper D.N."/>
            <person name="de Jong P."/>
            <person name="Dermitzakis E.T."/>
            <person name="Eichler E.E."/>
            <person name="Flicek P."/>
            <person name="Goldman N."/>
            <person name="Mundy N.I."/>
            <person name="Ning Z."/>
            <person name="Odom D.T."/>
            <person name="Ponting C.P."/>
            <person name="Quail M.A."/>
            <person name="Ryder O.A."/>
            <person name="Searle S.M."/>
            <person name="Warren W.C."/>
            <person name="Wilson R.K."/>
            <person name="Schierup M.H."/>
            <person name="Rogers J."/>
            <person name="Tyler-Smith C."/>
            <person name="Durbin R."/>
        </authorList>
    </citation>
    <scope>NUCLEOTIDE SEQUENCE [LARGE SCALE GENOMIC DNA]</scope>
</reference>
<dbReference type="InParanoid" id="A0A2I2YL80"/>
<keyword evidence="2" id="KW-1185">Reference proteome</keyword>
<dbReference type="GeneTree" id="ENSGT00900000143503"/>
<dbReference type="OMA" id="NTLHVKC"/>
<reference evidence="1" key="4">
    <citation type="submission" date="2025-09" db="UniProtKB">
        <authorList>
            <consortium name="Ensembl"/>
        </authorList>
    </citation>
    <scope>IDENTIFICATION</scope>
</reference>
<dbReference type="Bgee" id="ENSGGOG00000040640">
    <property type="expression patterns" value="Expressed in prefrontal cortex"/>
</dbReference>
<proteinExistence type="predicted"/>
<reference evidence="2" key="1">
    <citation type="submission" date="2011-05" db="EMBL/GenBank/DDBJ databases">
        <title>Insights into the evolution of the great apes provided by the gorilla genome.</title>
        <authorList>
            <person name="Scally A."/>
        </authorList>
    </citation>
    <scope>NUCLEOTIDE SEQUENCE [LARGE SCALE GENOMIC DNA]</scope>
</reference>
<accession>A0A2I2YL80</accession>
<evidence type="ECO:0000313" key="2">
    <source>
        <dbReference type="Proteomes" id="UP000001519"/>
    </source>
</evidence>
<dbReference type="Proteomes" id="UP000001519">
    <property type="component" value="Chromosome 4"/>
</dbReference>
<organism evidence="1 2">
    <name type="scientific">Gorilla gorilla gorilla</name>
    <name type="common">Western lowland gorilla</name>
    <dbReference type="NCBI Taxonomy" id="9595"/>
    <lineage>
        <taxon>Eukaryota</taxon>
        <taxon>Metazoa</taxon>
        <taxon>Chordata</taxon>
        <taxon>Craniata</taxon>
        <taxon>Vertebrata</taxon>
        <taxon>Euteleostomi</taxon>
        <taxon>Mammalia</taxon>
        <taxon>Eutheria</taxon>
        <taxon>Euarchontoglires</taxon>
        <taxon>Primates</taxon>
        <taxon>Haplorrhini</taxon>
        <taxon>Catarrhini</taxon>
        <taxon>Hominidae</taxon>
        <taxon>Gorilla</taxon>
    </lineage>
</organism>
<evidence type="ECO:0000313" key="1">
    <source>
        <dbReference type="Ensembl" id="ENSGGOP00000035701.1"/>
    </source>
</evidence>
<protein>
    <submittedName>
        <fullName evidence="1">Uncharacterized protein</fullName>
    </submittedName>
</protein>
<reference evidence="1" key="3">
    <citation type="submission" date="2025-08" db="UniProtKB">
        <authorList>
            <consortium name="Ensembl"/>
        </authorList>
    </citation>
    <scope>IDENTIFICATION</scope>
</reference>
<name>A0A2I2YL80_GORGO</name>